<organism evidence="4 5">
    <name type="scientific">Actinomadura chokoriensis</name>
    <dbReference type="NCBI Taxonomy" id="454156"/>
    <lineage>
        <taxon>Bacteria</taxon>
        <taxon>Bacillati</taxon>
        <taxon>Actinomycetota</taxon>
        <taxon>Actinomycetes</taxon>
        <taxon>Streptosporangiales</taxon>
        <taxon>Thermomonosporaceae</taxon>
        <taxon>Actinomadura</taxon>
    </lineage>
</organism>
<feature type="domain" description="Cas10/Cmr2 second palm" evidence="3">
    <location>
        <begin position="226"/>
        <end position="395"/>
    </location>
</feature>
<reference evidence="4 5" key="1">
    <citation type="submission" date="2023-11" db="EMBL/GenBank/DDBJ databases">
        <title>Actinomadura monticuli sp. nov., isolated from volcanic ash.</title>
        <authorList>
            <person name="Lee S.D."/>
            <person name="Yang H."/>
            <person name="Kim I.S."/>
        </authorList>
    </citation>
    <scope>NUCLEOTIDE SEQUENCE [LARGE SCALE GENOMIC DNA]</scope>
    <source>
        <strain evidence="4 5">DSM 45346</strain>
    </source>
</reference>
<dbReference type="Pfam" id="PF22335">
    <property type="entry name" value="Cas10-Cmr2_palm2"/>
    <property type="match status" value="1"/>
</dbReference>
<evidence type="ECO:0000313" key="4">
    <source>
        <dbReference type="EMBL" id="MFA1553604.1"/>
    </source>
</evidence>
<evidence type="ECO:0000256" key="2">
    <source>
        <dbReference type="ARBA" id="ARBA00023118"/>
    </source>
</evidence>
<dbReference type="InterPro" id="IPR054767">
    <property type="entry name" value="Cas10-Cmr2_palm2"/>
</dbReference>
<dbReference type="Gene3D" id="3.30.70.270">
    <property type="match status" value="1"/>
</dbReference>
<proteinExistence type="predicted"/>
<dbReference type="EMBL" id="JAXCEH010000003">
    <property type="protein sequence ID" value="MFA1553604.1"/>
    <property type="molecule type" value="Genomic_DNA"/>
</dbReference>
<accession>A0ABV4QSM6</accession>
<dbReference type="Proteomes" id="UP001569904">
    <property type="component" value="Unassembled WGS sequence"/>
</dbReference>
<evidence type="ECO:0000313" key="5">
    <source>
        <dbReference type="Proteomes" id="UP001569904"/>
    </source>
</evidence>
<dbReference type="RefSeq" id="WP_371939995.1">
    <property type="nucleotide sequence ID" value="NZ_JAXCEH010000003.1"/>
</dbReference>
<keyword evidence="5" id="KW-1185">Reference proteome</keyword>
<dbReference type="InterPro" id="IPR043128">
    <property type="entry name" value="Rev_trsase/Diguanyl_cyclase"/>
</dbReference>
<protein>
    <recommendedName>
        <fullName evidence="3">Cas10/Cmr2 second palm domain-containing protein</fullName>
    </recommendedName>
</protein>
<keyword evidence="1" id="KW-0547">Nucleotide-binding</keyword>
<sequence length="564" mass="60303">MKVHAVVIGTSGNQRYIFSSNKRRENVGASYLITRVEESWLDDALLEVTGSTDRDRRIDEHPVEVITANAGGITALVKDREDGVHLVTAVTARALREAPGLDVCGVVGDPVEWDRAAGLAEAILRTREALPVAAMARPGPQMRFAGLPIAARCTSSGLPAQTPVTLAEGARPEPRSAPSLAKLNSFEDALGRLVVKMGLSKTVKDSKVRAGLREAVDHLAERADWVAVVHADGNGLGKVFQDFTAIIGQQAPAREYVDALRGLSAGVDDCAEKAVRITLDELRRTVGPDDRPVFPPVKARKGPAATEQMPLLPLVLGGDDLTVICDGAMALPFAERYLRAFADCAAADSRIGDLLRKAGRSLLGACAGVAIVKRHYPFHSTADLAEGLTKEAKTVKAHLGPDRCALSFHVLYESAFADLGRLRAETTLLDGTRLTAQPYVVGEVGADGEGWSEHRLWDDLRSRVRTLTRTNEDGDRIVAAGQAHDLRAGLFLGRDVADARFTMLALRLRDGGGTVENLGGDDGSLFWSGDGGARTGLLDAMDAIGFVPADTRIADTPQEREARV</sequence>
<name>A0ABV4QSM6_9ACTN</name>
<keyword evidence="2" id="KW-0051">Antiviral defense</keyword>
<evidence type="ECO:0000256" key="1">
    <source>
        <dbReference type="ARBA" id="ARBA00022741"/>
    </source>
</evidence>
<gene>
    <name evidence="4" type="ORF">SM436_07860</name>
</gene>
<comment type="caution">
    <text evidence="4">The sequence shown here is derived from an EMBL/GenBank/DDBJ whole genome shotgun (WGS) entry which is preliminary data.</text>
</comment>
<evidence type="ECO:0000259" key="3">
    <source>
        <dbReference type="Pfam" id="PF22335"/>
    </source>
</evidence>